<accession>A0A941DZ02</accession>
<protein>
    <submittedName>
        <fullName evidence="4">Beta-propeller domain-containing protein</fullName>
    </submittedName>
</protein>
<keyword evidence="1" id="KW-0732">Signal</keyword>
<evidence type="ECO:0000313" key="4">
    <source>
        <dbReference type="EMBL" id="MBR7798261.1"/>
    </source>
</evidence>
<evidence type="ECO:0000313" key="5">
    <source>
        <dbReference type="Proteomes" id="UP000675284"/>
    </source>
</evidence>
<dbReference type="Pfam" id="PF13205">
    <property type="entry name" value="Big_5"/>
    <property type="match status" value="1"/>
</dbReference>
<evidence type="ECO:0000259" key="3">
    <source>
        <dbReference type="Pfam" id="PF13205"/>
    </source>
</evidence>
<reference evidence="4" key="1">
    <citation type="submission" date="2021-04" db="EMBL/GenBank/DDBJ databases">
        <title>Isolation and polyphasic classification of algal microorganism.</title>
        <authorList>
            <person name="Wang S."/>
        </authorList>
    </citation>
    <scope>NUCLEOTIDE SEQUENCE</scope>
    <source>
        <strain evidence="4">720a</strain>
    </source>
</reference>
<name>A0A941DZ02_9BACI</name>
<keyword evidence="5" id="KW-1185">Reference proteome</keyword>
<dbReference type="Proteomes" id="UP000675284">
    <property type="component" value="Unassembled WGS sequence"/>
</dbReference>
<dbReference type="InterPro" id="IPR032812">
    <property type="entry name" value="SbsA_Ig"/>
</dbReference>
<proteinExistence type="predicted"/>
<dbReference type="AlphaFoldDB" id="A0A941DZ02"/>
<dbReference type="Pfam" id="PF09826">
    <property type="entry name" value="Beta_propel"/>
    <property type="match status" value="1"/>
</dbReference>
<dbReference type="Gene3D" id="2.60.40.1220">
    <property type="match status" value="1"/>
</dbReference>
<dbReference type="InterPro" id="IPR019198">
    <property type="entry name" value="Beta_propeller_containing"/>
</dbReference>
<feature type="region of interest" description="Disordered" evidence="2">
    <location>
        <begin position="153"/>
        <end position="179"/>
    </location>
</feature>
<evidence type="ECO:0000256" key="1">
    <source>
        <dbReference type="ARBA" id="ARBA00022729"/>
    </source>
</evidence>
<dbReference type="EMBL" id="JAGSOT010000104">
    <property type="protein sequence ID" value="MBR7798261.1"/>
    <property type="molecule type" value="Genomic_DNA"/>
</dbReference>
<evidence type="ECO:0000256" key="2">
    <source>
        <dbReference type="SAM" id="MobiDB-lite"/>
    </source>
</evidence>
<sequence>MNKQITGLLFLVILLCSVGIFYSLTTNKVTANIPNATSYATAAKIWTIHFNKEMDPNSITQESVTIRNENNEPLSISFDWEESNTILKINAENGYQQDHTYQINISNRVKTAKGDYLSDALTHTFTVVNDIPKIKDAQQLITILKERSTMTIKEESANTAESTNELAADKPAATPTSNTNVQVAGIDEGDQLKSDGEYLYFSRENDLLIVTAGSNESNVISTITEKNFQPLELYLHDNYLISIGHSYKPIRKEDNHSTKQQNSSLTRDIMPHHSQTTVFIYDISNKENPERIREVTLEGNYSASRKTDNQLYLIANEQPDFRILEEADSNPEIRPFIKDTAADGKDGKPINYDDMYFFPESEEKNFLLFTSIDLNNINETAKIQSYLGASHDIYMSKRHMYIAVAKYQQNNTSRSEETATMIAPMPVKTEIMQFAVDNGNIEFQASTTVPGTLINQFAMDERKDNFRVATTNDRIDENENTTNNLYTFDLELNRLGSIEGLAKDERIYSVRFMDNVAYMVTFKQIDPLFVIDLKDPKNPNVLGELKIPGFSNYLHPLDKQHVIGFGMHTEVDNNTNHAEPLVQTGGIKISIFDVSNPTKPKETFSKVIGEKGSFTELNHNHKALYQHPDKNLFGFPVTLFETKTVQEADITYEKPQFLFEGALLLNISSENGIQIKESITHQKQENDHPEWESETRRMASIDNVLYTFSYNQMKVYDMNSDKVIHTLNLPDQPNVPTDTELK</sequence>
<comment type="caution">
    <text evidence="4">The sequence shown here is derived from an EMBL/GenBank/DDBJ whole genome shotgun (WGS) entry which is preliminary data.</text>
</comment>
<dbReference type="InterPro" id="IPR014755">
    <property type="entry name" value="Cu-Rt/internalin_Ig-like"/>
</dbReference>
<organism evidence="4 5">
    <name type="scientific">Virgibacillus salarius</name>
    <dbReference type="NCBI Taxonomy" id="447199"/>
    <lineage>
        <taxon>Bacteria</taxon>
        <taxon>Bacillati</taxon>
        <taxon>Bacillota</taxon>
        <taxon>Bacilli</taxon>
        <taxon>Bacillales</taxon>
        <taxon>Bacillaceae</taxon>
        <taxon>Virgibacillus</taxon>
    </lineage>
</organism>
<feature type="domain" description="SbsA Ig-like" evidence="3">
    <location>
        <begin position="28"/>
        <end position="126"/>
    </location>
</feature>
<gene>
    <name evidence="4" type="ORF">KCX74_19800</name>
</gene>
<dbReference type="RefSeq" id="WP_166531015.1">
    <property type="nucleotide sequence ID" value="NZ_JAGSOT010000104.1"/>
</dbReference>